<keyword evidence="3" id="KW-0378">Hydrolase</keyword>
<dbReference type="Pfam" id="PF01839">
    <property type="entry name" value="FG-GAP"/>
    <property type="match status" value="3"/>
</dbReference>
<dbReference type="PANTHER" id="PTHR23221">
    <property type="entry name" value="GLYCOSYLPHOSPHATIDYLINOSITOL PHOSPHOLIPASE D"/>
    <property type="match status" value="1"/>
</dbReference>
<dbReference type="InterPro" id="IPR013519">
    <property type="entry name" value="Int_alpha_beta-p"/>
</dbReference>
<dbReference type="GO" id="GO:0016787">
    <property type="term" value="F:hydrolase activity"/>
    <property type="evidence" value="ECO:0007669"/>
    <property type="project" value="UniProtKB-KW"/>
</dbReference>
<evidence type="ECO:0000256" key="2">
    <source>
        <dbReference type="ARBA" id="ARBA00022737"/>
    </source>
</evidence>
<keyword evidence="8" id="KW-1185">Reference proteome</keyword>
<reference evidence="7 8" key="1">
    <citation type="submission" date="2015-07" db="EMBL/GenBank/DDBJ databases">
        <authorList>
            <person name="Noorani M."/>
        </authorList>
    </citation>
    <scope>NUCLEOTIDE SEQUENCE [LARGE SCALE GENOMIC DNA]</scope>
    <source>
        <strain evidence="7 8">NRRL B-24567</strain>
    </source>
</reference>
<dbReference type="PATRIC" id="fig|36816.3.peg.6970"/>
<sequence length="496" mass="48893">MTHRRSTAVAAASFLLLSGVALTAAPAAFAGTPGGTYADDRDSDFDGDGYDDVLTGAPGGTDGGKKGAGYVTVQYGAASGMGTATSVPRVRTAVFGQATAGVPGSAESGDGFGTAVATGDLDADGYDDAIVAAPGEDEGSMSDAGRVTVLYGSPAGLTPARSVALRSDAPAADARFGLAVAAARLSGTAPGDVLAVADRGGVSLFTYGAGSLEGTGRLDTAGVPGRDSVQPVSLTTGNYDGDGYADLLVSGSSLEEDYRPRSSLYMGAADGPAYTRDLAGGSATASGDINDDGYDDLVYGRPDKPEDENEPLTGGSAGVYLGSEDGMENVDELGTPAQVWTQYTAGVPGTAELGDGFGADVSLADIDGDGYADLAVGVPGEDIGAVADAGGVRILRGSAAGLTAVGAKSFDQNSAGVPGTAEKGDRWGGQVRLADTDADGRCELLAAAPGENTGDGVVWWLAASTTGTVSTGSWSYGGGSLGAPGTDARFGTSIDE</sequence>
<dbReference type="InterPro" id="IPR013517">
    <property type="entry name" value="FG-GAP"/>
</dbReference>
<dbReference type="OrthoDB" id="344301at2"/>
<dbReference type="Proteomes" id="UP000037773">
    <property type="component" value="Unassembled WGS sequence"/>
</dbReference>
<keyword evidence="1 6" id="KW-0732">Signal</keyword>
<gene>
    <name evidence="7" type="ORF">ADK41_32145</name>
</gene>
<proteinExistence type="predicted"/>
<feature type="compositionally biased region" description="Acidic residues" evidence="5">
    <location>
        <begin position="41"/>
        <end position="51"/>
    </location>
</feature>
<dbReference type="SUPFAM" id="SSF69318">
    <property type="entry name" value="Integrin alpha N-terminal domain"/>
    <property type="match status" value="1"/>
</dbReference>
<evidence type="ECO:0000256" key="4">
    <source>
        <dbReference type="ARBA" id="ARBA00023180"/>
    </source>
</evidence>
<feature type="region of interest" description="Disordered" evidence="5">
    <location>
        <begin position="32"/>
        <end position="61"/>
    </location>
</feature>
<dbReference type="SMART" id="SM00191">
    <property type="entry name" value="Int_alpha"/>
    <property type="match status" value="5"/>
</dbReference>
<feature type="chain" id="PRO_5005840252" evidence="6">
    <location>
        <begin position="31"/>
        <end position="496"/>
    </location>
</feature>
<name>A0A0M9X684_9ACTN</name>
<keyword evidence="2" id="KW-0677">Repeat</keyword>
<evidence type="ECO:0000313" key="8">
    <source>
        <dbReference type="Proteomes" id="UP000037773"/>
    </source>
</evidence>
<dbReference type="AlphaFoldDB" id="A0A0M9X684"/>
<evidence type="ECO:0000256" key="3">
    <source>
        <dbReference type="ARBA" id="ARBA00022801"/>
    </source>
</evidence>
<dbReference type="PANTHER" id="PTHR23221:SF7">
    <property type="entry name" value="PHOSPHATIDYLINOSITOL-GLYCAN-SPECIFIC PHOSPHOLIPASE D"/>
    <property type="match status" value="1"/>
</dbReference>
<evidence type="ECO:0000256" key="1">
    <source>
        <dbReference type="ARBA" id="ARBA00022729"/>
    </source>
</evidence>
<evidence type="ECO:0000256" key="6">
    <source>
        <dbReference type="SAM" id="SignalP"/>
    </source>
</evidence>
<comment type="caution">
    <text evidence="7">The sequence shown here is derived from an EMBL/GenBank/DDBJ whole genome shotgun (WGS) entry which is preliminary data.</text>
</comment>
<evidence type="ECO:0000256" key="5">
    <source>
        <dbReference type="SAM" id="MobiDB-lite"/>
    </source>
</evidence>
<dbReference type="InterPro" id="IPR028994">
    <property type="entry name" value="Integrin_alpha_N"/>
</dbReference>
<dbReference type="EMBL" id="LGCN01000240">
    <property type="protein sequence ID" value="KOT30626.1"/>
    <property type="molecule type" value="Genomic_DNA"/>
</dbReference>
<keyword evidence="4" id="KW-0325">Glycoprotein</keyword>
<feature type="signal peptide" evidence="6">
    <location>
        <begin position="1"/>
        <end position="30"/>
    </location>
</feature>
<dbReference type="PROSITE" id="PS51470">
    <property type="entry name" value="FG_GAP"/>
    <property type="match status" value="2"/>
</dbReference>
<dbReference type="Gene3D" id="2.130.10.130">
    <property type="entry name" value="Integrin alpha, N-terminal"/>
    <property type="match status" value="3"/>
</dbReference>
<accession>A0A0M9X684</accession>
<dbReference type="RefSeq" id="WP_030823686.1">
    <property type="nucleotide sequence ID" value="NZ_LGCN01000240.1"/>
</dbReference>
<organism evidence="7 8">
    <name type="scientific">Streptomyces caelestis</name>
    <dbReference type="NCBI Taxonomy" id="36816"/>
    <lineage>
        <taxon>Bacteria</taxon>
        <taxon>Bacillati</taxon>
        <taxon>Actinomycetota</taxon>
        <taxon>Actinomycetes</taxon>
        <taxon>Kitasatosporales</taxon>
        <taxon>Streptomycetaceae</taxon>
        <taxon>Streptomyces</taxon>
    </lineage>
</organism>
<protein>
    <submittedName>
        <fullName evidence="7">Esterase</fullName>
    </submittedName>
</protein>
<evidence type="ECO:0000313" key="7">
    <source>
        <dbReference type="EMBL" id="KOT30626.1"/>
    </source>
</evidence>